<dbReference type="EMBL" id="CP094326">
    <property type="protein sequence ID" value="UNY98822.1"/>
    <property type="molecule type" value="Genomic_DNA"/>
</dbReference>
<accession>A0ABY3YMJ5</accession>
<dbReference type="InterPro" id="IPR046336">
    <property type="entry name" value="Lon_prtase_N_sf"/>
</dbReference>
<evidence type="ECO:0000259" key="1">
    <source>
        <dbReference type="SMART" id="SM00464"/>
    </source>
</evidence>
<protein>
    <submittedName>
        <fullName evidence="2">LON peptidase substrate-binding domain-containing protein</fullName>
    </submittedName>
</protein>
<dbReference type="Proteomes" id="UP000829476">
    <property type="component" value="Chromosome"/>
</dbReference>
<evidence type="ECO:0000313" key="2">
    <source>
        <dbReference type="EMBL" id="UNY98822.1"/>
    </source>
</evidence>
<dbReference type="RefSeq" id="WP_242937228.1">
    <property type="nucleotide sequence ID" value="NZ_CP094326.1"/>
</dbReference>
<dbReference type="SMART" id="SM00464">
    <property type="entry name" value="LON"/>
    <property type="match status" value="1"/>
</dbReference>
<feature type="domain" description="Lon N-terminal" evidence="1">
    <location>
        <begin position="4"/>
        <end position="180"/>
    </location>
</feature>
<proteinExistence type="predicted"/>
<organism evidence="2 3">
    <name type="scientific">Zhouia spongiae</name>
    <dbReference type="NCBI Taxonomy" id="2202721"/>
    <lineage>
        <taxon>Bacteria</taxon>
        <taxon>Pseudomonadati</taxon>
        <taxon>Bacteroidota</taxon>
        <taxon>Flavobacteriia</taxon>
        <taxon>Flavobacteriales</taxon>
        <taxon>Flavobacteriaceae</taxon>
        <taxon>Zhouia</taxon>
    </lineage>
</organism>
<name>A0ABY3YMJ5_9FLAO</name>
<dbReference type="SUPFAM" id="SSF88697">
    <property type="entry name" value="PUA domain-like"/>
    <property type="match status" value="1"/>
</dbReference>
<sequence length="214" mass="25248">MQTTLPYFPLEVVVFPGERLLLHVYEDRYKQLIYDCQATGQPFGIPVYYKKKLRLGTEVVLEEVIKEYDNGELDIICNAHRVFELKSFENPLPGKMYSGGVVEFRENNNDVKDEEKENVVALINKLYKNLGVIIDSIDINSFNSFLYAHKIGLSLSQEYRLLQIKTERQRLHFLRTHLRMVIPVVRQLNLTKERIQMNGHFKNFNELDFKDYKL</sequence>
<gene>
    <name evidence="2" type="ORF">MQE36_00360</name>
</gene>
<evidence type="ECO:0000313" key="3">
    <source>
        <dbReference type="Proteomes" id="UP000829476"/>
    </source>
</evidence>
<dbReference type="InterPro" id="IPR003111">
    <property type="entry name" value="Lon_prtase_N"/>
</dbReference>
<reference evidence="2 3" key="1">
    <citation type="journal article" date="2018" name="Int. J. Syst. Evol. Microbiol.">
        <title>Zhouia spongiae sp. nov., isolated from a marine sponge.</title>
        <authorList>
            <person name="Zhuang L."/>
            <person name="Lin B."/>
            <person name="Qin F."/>
            <person name="Luo L."/>
        </authorList>
    </citation>
    <scope>NUCLEOTIDE SEQUENCE [LARGE SCALE GENOMIC DNA]</scope>
    <source>
        <strain evidence="2 3">HN-Y44</strain>
    </source>
</reference>
<dbReference type="InterPro" id="IPR015947">
    <property type="entry name" value="PUA-like_sf"/>
</dbReference>
<keyword evidence="3" id="KW-1185">Reference proteome</keyword>
<dbReference type="Gene3D" id="2.30.130.40">
    <property type="entry name" value="LON domain-like"/>
    <property type="match status" value="1"/>
</dbReference>
<dbReference type="Pfam" id="PF02190">
    <property type="entry name" value="LON_substr_bdg"/>
    <property type="match status" value="1"/>
</dbReference>